<gene>
    <name evidence="2" type="ORF">ODALV1_LOCUS2287</name>
</gene>
<feature type="compositionally biased region" description="Polar residues" evidence="1">
    <location>
        <begin position="241"/>
        <end position="254"/>
    </location>
</feature>
<evidence type="ECO:0000256" key="1">
    <source>
        <dbReference type="SAM" id="MobiDB-lite"/>
    </source>
</evidence>
<feature type="compositionally biased region" description="Low complexity" evidence="1">
    <location>
        <begin position="261"/>
        <end position="278"/>
    </location>
</feature>
<feature type="compositionally biased region" description="Basic and acidic residues" evidence="1">
    <location>
        <begin position="293"/>
        <end position="313"/>
    </location>
</feature>
<protein>
    <submittedName>
        <fullName evidence="2">Uncharacterized protein</fullName>
    </submittedName>
</protein>
<name>A0ABP1PPH1_9HEXA</name>
<dbReference type="Proteomes" id="UP001642540">
    <property type="component" value="Unassembled WGS sequence"/>
</dbReference>
<proteinExistence type="predicted"/>
<sequence length="521" mass="57996">MVGTSDQSTSTTASCSTENHHHMSHYSSASVCSYYQSAVTTTKGMPTSVPYLDYNNHNHHSHGMSAAAAAAAQYAQQAQQQQHRVASAAVASANSFRATPHHHHAKVINPTQAVAYQQAYHQYQQYMHHHGMLHSHQHHPHHQQNAPVVHQRMLGMPMMTNGATSVTQPHQQPRLVPFVNRTGPPMQQQPPQHLHHHHHHGYSNTPMMPTAGYHHPHSHHQPAQQTQMDGTQMPSFVDASNGCSSKPCFTNQPTKPVENGKSQYPQQSSFKSSSNGKSRPASDKPAKARRVKSSKDPHSEDGQGSKTEPRVKDQGSQFPEDYTPVFTDQCDCARQQAWSYPVTSCSCPQMSINPAKPPPGFEHLMQPAFPLESYDPSILGNLMRAQLCHDAMPYDGIPVCCEGVPLASLDEDSDEEFLEIQVNPDELQRDEIKEWSFLHSAIKQTLDDWTEELQTRQKIKQVLCKVDLHTIFVKPCDSSSSEEIVSEEELSDSSDSLSDIDPVLRPLPFNEVQAQPQLQAA</sequence>
<keyword evidence="3" id="KW-1185">Reference proteome</keyword>
<evidence type="ECO:0000313" key="3">
    <source>
        <dbReference type="Proteomes" id="UP001642540"/>
    </source>
</evidence>
<organism evidence="2 3">
    <name type="scientific">Orchesella dallaii</name>
    <dbReference type="NCBI Taxonomy" id="48710"/>
    <lineage>
        <taxon>Eukaryota</taxon>
        <taxon>Metazoa</taxon>
        <taxon>Ecdysozoa</taxon>
        <taxon>Arthropoda</taxon>
        <taxon>Hexapoda</taxon>
        <taxon>Collembola</taxon>
        <taxon>Entomobryomorpha</taxon>
        <taxon>Entomobryoidea</taxon>
        <taxon>Orchesellidae</taxon>
        <taxon>Orchesellinae</taxon>
        <taxon>Orchesella</taxon>
    </lineage>
</organism>
<feature type="region of interest" description="Disordered" evidence="1">
    <location>
        <begin position="175"/>
        <end position="320"/>
    </location>
</feature>
<accession>A0ABP1PPH1</accession>
<feature type="region of interest" description="Disordered" evidence="1">
    <location>
        <begin position="479"/>
        <end position="502"/>
    </location>
</feature>
<reference evidence="2 3" key="1">
    <citation type="submission" date="2024-08" db="EMBL/GenBank/DDBJ databases">
        <authorList>
            <person name="Cucini C."/>
            <person name="Frati F."/>
        </authorList>
    </citation>
    <scope>NUCLEOTIDE SEQUENCE [LARGE SCALE GENOMIC DNA]</scope>
</reference>
<comment type="caution">
    <text evidence="2">The sequence shown here is derived from an EMBL/GenBank/DDBJ whole genome shotgun (WGS) entry which is preliminary data.</text>
</comment>
<evidence type="ECO:0000313" key="2">
    <source>
        <dbReference type="EMBL" id="CAL8072710.1"/>
    </source>
</evidence>
<dbReference type="EMBL" id="CAXLJM020000007">
    <property type="protein sequence ID" value="CAL8072710.1"/>
    <property type="molecule type" value="Genomic_DNA"/>
</dbReference>